<protein>
    <submittedName>
        <fullName evidence="1">Uncharacterized protein</fullName>
    </submittedName>
</protein>
<accession>A0ACC2LE51</accession>
<dbReference type="EMBL" id="CM056815">
    <property type="protein sequence ID" value="KAJ8631696.1"/>
    <property type="molecule type" value="Genomic_DNA"/>
</dbReference>
<proteinExistence type="predicted"/>
<evidence type="ECO:0000313" key="1">
    <source>
        <dbReference type="EMBL" id="KAJ8631696.1"/>
    </source>
</evidence>
<gene>
    <name evidence="1" type="ORF">MRB53_025019</name>
</gene>
<name>A0ACC2LE51_PERAE</name>
<keyword evidence="2" id="KW-1185">Reference proteome</keyword>
<evidence type="ECO:0000313" key="2">
    <source>
        <dbReference type="Proteomes" id="UP001234297"/>
    </source>
</evidence>
<dbReference type="Proteomes" id="UP001234297">
    <property type="component" value="Chromosome 7"/>
</dbReference>
<sequence>MSKRRRTSPSSSSSSAASSTLPPLPPISQLTEERFIPLRTSIQTLKNSILALKELEPSAAILLRKILIVPFLSSIKNDLGYSVQPIEEALDVLMTQYNSYLELAAKSGRQILEEMQLPRSERERAGLTELKAQREALLSERSTLEENLNSLRDSLSNYQTALESHRKKIESVKASKAARISELDELKTDVSSKKNQVSKLQEEINDAEHRLQSTNEQLGCLPENPPLCEDLKRELLSSASASIVESLDHIMSLFP</sequence>
<organism evidence="1 2">
    <name type="scientific">Persea americana</name>
    <name type="common">Avocado</name>
    <dbReference type="NCBI Taxonomy" id="3435"/>
    <lineage>
        <taxon>Eukaryota</taxon>
        <taxon>Viridiplantae</taxon>
        <taxon>Streptophyta</taxon>
        <taxon>Embryophyta</taxon>
        <taxon>Tracheophyta</taxon>
        <taxon>Spermatophyta</taxon>
        <taxon>Magnoliopsida</taxon>
        <taxon>Magnoliidae</taxon>
        <taxon>Laurales</taxon>
        <taxon>Lauraceae</taxon>
        <taxon>Persea</taxon>
    </lineage>
</organism>
<reference evidence="1 2" key="1">
    <citation type="journal article" date="2022" name="Hortic Res">
        <title>A haplotype resolved chromosomal level avocado genome allows analysis of novel avocado genes.</title>
        <authorList>
            <person name="Nath O."/>
            <person name="Fletcher S.J."/>
            <person name="Hayward A."/>
            <person name="Shaw L.M."/>
            <person name="Masouleh A.K."/>
            <person name="Furtado A."/>
            <person name="Henry R.J."/>
            <person name="Mitter N."/>
        </authorList>
    </citation>
    <scope>NUCLEOTIDE SEQUENCE [LARGE SCALE GENOMIC DNA]</scope>
    <source>
        <strain evidence="2">cv. Hass</strain>
    </source>
</reference>
<comment type="caution">
    <text evidence="1">The sequence shown here is derived from an EMBL/GenBank/DDBJ whole genome shotgun (WGS) entry which is preliminary data.</text>
</comment>